<comment type="caution">
    <text evidence="2">The sequence shown here is derived from an EMBL/GenBank/DDBJ whole genome shotgun (WGS) entry which is preliminary data.</text>
</comment>
<organism evidence="2 3">
    <name type="scientific">Azohydromonas lata</name>
    <dbReference type="NCBI Taxonomy" id="45677"/>
    <lineage>
        <taxon>Bacteria</taxon>
        <taxon>Pseudomonadati</taxon>
        <taxon>Pseudomonadota</taxon>
        <taxon>Betaproteobacteria</taxon>
        <taxon>Burkholderiales</taxon>
        <taxon>Sphaerotilaceae</taxon>
        <taxon>Azohydromonas</taxon>
    </lineage>
</organism>
<reference evidence="2 3" key="1">
    <citation type="submission" date="2023-11" db="EMBL/GenBank/DDBJ databases">
        <title>Draft genome of Azohydromonas lata strain H1 (DSM1123), a polyhydroxyalkanoate producer.</title>
        <authorList>
            <person name="Traversa D."/>
            <person name="D'Addabbo P."/>
            <person name="Pazzani C."/>
            <person name="Manzari C."/>
            <person name="Chiara M."/>
            <person name="Scrascia M."/>
        </authorList>
    </citation>
    <scope>NUCLEOTIDE SEQUENCE [LARGE SCALE GENOMIC DNA]</scope>
    <source>
        <strain evidence="2 3">H1</strain>
    </source>
</reference>
<proteinExistence type="predicted"/>
<protein>
    <submittedName>
        <fullName evidence="2">Uncharacterized protein</fullName>
    </submittedName>
</protein>
<feature type="compositionally biased region" description="Polar residues" evidence="1">
    <location>
        <begin position="30"/>
        <end position="46"/>
    </location>
</feature>
<sequence length="164" mass="17524">MSNALGPVVNNRLAGANKAVSKPHLRERLAQQSSRTTPQGTLTTDAQGRKSFAPSYLLSALKRSEAKPHSMAHMAFQPGQRVRVCAAVTELLAQEIFPFDPEDAKALSGCEGVVIADRECTALGLVLLLLASGPWAFMPAYLQHLPAAEGDDELAAMADHTCPF</sequence>
<keyword evidence="3" id="KW-1185">Reference proteome</keyword>
<gene>
    <name evidence="2" type="ORF">SM757_22010</name>
</gene>
<dbReference type="EMBL" id="JAXOJX010000041">
    <property type="protein sequence ID" value="MDZ5459256.1"/>
    <property type="molecule type" value="Genomic_DNA"/>
</dbReference>
<evidence type="ECO:0000256" key="1">
    <source>
        <dbReference type="SAM" id="MobiDB-lite"/>
    </source>
</evidence>
<dbReference type="RefSeq" id="WP_322467041.1">
    <property type="nucleotide sequence ID" value="NZ_JAXOJX010000041.1"/>
</dbReference>
<evidence type="ECO:0000313" key="3">
    <source>
        <dbReference type="Proteomes" id="UP001293718"/>
    </source>
</evidence>
<dbReference type="Proteomes" id="UP001293718">
    <property type="component" value="Unassembled WGS sequence"/>
</dbReference>
<accession>A0ABU5IK41</accession>
<feature type="region of interest" description="Disordered" evidence="1">
    <location>
        <begin position="15"/>
        <end position="46"/>
    </location>
</feature>
<evidence type="ECO:0000313" key="2">
    <source>
        <dbReference type="EMBL" id="MDZ5459256.1"/>
    </source>
</evidence>
<name>A0ABU5IK41_9BURK</name>